<reference evidence="1 2" key="1">
    <citation type="submission" date="2021-03" db="EMBL/GenBank/DDBJ databases">
        <title>Fibrella sp. HMF5405 genome sequencing and assembly.</title>
        <authorList>
            <person name="Kang H."/>
            <person name="Kim H."/>
            <person name="Bae S."/>
            <person name="Joh K."/>
        </authorList>
    </citation>
    <scope>NUCLEOTIDE SEQUENCE [LARGE SCALE GENOMIC DNA]</scope>
    <source>
        <strain evidence="1 2">HMF5405</strain>
    </source>
</reference>
<protein>
    <submittedName>
        <fullName evidence="1">Uncharacterized protein</fullName>
    </submittedName>
</protein>
<dbReference type="EMBL" id="JAFMYW010000002">
    <property type="protein sequence ID" value="MBO0948438.1"/>
    <property type="molecule type" value="Genomic_DNA"/>
</dbReference>
<name>A0ABS3JEL0_9BACT</name>
<dbReference type="InterPro" id="IPR011042">
    <property type="entry name" value="6-blade_b-propeller_TolB-like"/>
</dbReference>
<evidence type="ECO:0000313" key="1">
    <source>
        <dbReference type="EMBL" id="MBO0948438.1"/>
    </source>
</evidence>
<sequence length="126" mass="14053">MQTHSDPAFAGGLADGPDQSPDGKHVYFNLYHTIPMQIWRMPADGQLTFDDKSNWFAHLSPDTTWIAHIAYASDASRPICLAKTMHLNIRTITNLSPDFCIDQGTINVVFRSPVSQKIAFGSYLVK</sequence>
<dbReference type="Proteomes" id="UP000664628">
    <property type="component" value="Unassembled WGS sequence"/>
</dbReference>
<dbReference type="RefSeq" id="WP_207328410.1">
    <property type="nucleotide sequence ID" value="NZ_JAFMYW010000002.1"/>
</dbReference>
<dbReference type="Gene3D" id="2.120.10.30">
    <property type="entry name" value="TolB, C-terminal domain"/>
    <property type="match status" value="1"/>
</dbReference>
<comment type="caution">
    <text evidence="1">The sequence shown here is derived from an EMBL/GenBank/DDBJ whole genome shotgun (WGS) entry which is preliminary data.</text>
</comment>
<gene>
    <name evidence="1" type="ORF">J2I46_07610</name>
</gene>
<evidence type="ECO:0000313" key="2">
    <source>
        <dbReference type="Proteomes" id="UP000664628"/>
    </source>
</evidence>
<proteinExistence type="predicted"/>
<keyword evidence="2" id="KW-1185">Reference proteome</keyword>
<accession>A0ABS3JEL0</accession>
<organism evidence="1 2">
    <name type="scientific">Fibrella forsythiae</name>
    <dbReference type="NCBI Taxonomy" id="2817061"/>
    <lineage>
        <taxon>Bacteria</taxon>
        <taxon>Pseudomonadati</taxon>
        <taxon>Bacteroidota</taxon>
        <taxon>Cytophagia</taxon>
        <taxon>Cytophagales</taxon>
        <taxon>Spirosomataceae</taxon>
        <taxon>Fibrella</taxon>
    </lineage>
</organism>